<dbReference type="AlphaFoldDB" id="A0A1E3BLG6"/>
<dbReference type="VEuPathDB" id="FungiDB:SI65_02591"/>
<name>A0A1E3BLG6_ASPCR</name>
<comment type="caution">
    <text evidence="2">The sequence shown here is derived from an EMBL/GenBank/DDBJ whole genome shotgun (WGS) entry which is preliminary data.</text>
</comment>
<evidence type="ECO:0000256" key="1">
    <source>
        <dbReference type="SAM" id="MobiDB-lite"/>
    </source>
</evidence>
<dbReference type="EMBL" id="JXNT01000002">
    <property type="protein sequence ID" value="ODM21747.1"/>
    <property type="molecule type" value="Genomic_DNA"/>
</dbReference>
<feature type="compositionally biased region" description="Basic and acidic residues" evidence="1">
    <location>
        <begin position="143"/>
        <end position="154"/>
    </location>
</feature>
<feature type="compositionally biased region" description="Basic and acidic residues" evidence="1">
    <location>
        <begin position="61"/>
        <end position="76"/>
    </location>
</feature>
<proteinExistence type="predicted"/>
<protein>
    <submittedName>
        <fullName evidence="2">Uncharacterized protein</fullName>
    </submittedName>
</protein>
<dbReference type="Proteomes" id="UP000094569">
    <property type="component" value="Unassembled WGS sequence"/>
</dbReference>
<feature type="compositionally biased region" description="Basic and acidic residues" evidence="1">
    <location>
        <begin position="8"/>
        <end position="23"/>
    </location>
</feature>
<dbReference type="STRING" id="573508.A0A1E3BLG6"/>
<accession>A0A1E3BLG6</accession>
<organism evidence="2 3">
    <name type="scientific">Aspergillus cristatus</name>
    <name type="common">Chinese Fuzhuan brick tea-fermentation fungus</name>
    <name type="synonym">Eurotium cristatum</name>
    <dbReference type="NCBI Taxonomy" id="573508"/>
    <lineage>
        <taxon>Eukaryota</taxon>
        <taxon>Fungi</taxon>
        <taxon>Dikarya</taxon>
        <taxon>Ascomycota</taxon>
        <taxon>Pezizomycotina</taxon>
        <taxon>Eurotiomycetes</taxon>
        <taxon>Eurotiomycetidae</taxon>
        <taxon>Eurotiales</taxon>
        <taxon>Aspergillaceae</taxon>
        <taxon>Aspergillus</taxon>
        <taxon>Aspergillus subgen. Aspergillus</taxon>
    </lineage>
</organism>
<sequence>MSPVNNKRRLDEESEQLTKRQETSQEANISPIAPSQSSFNPPTGHRATDQTIVQEPCFPDSGRRDFGDSRSDENGRGNHGYYRSRGRGRGGRGGINSRGPPRDIYQPDDFSQKPDAATDTTKPASAPTIRTDAKDTLSPTAPKDSHATGIDHDPAPANEWKGVIIREITLGGKSKMETDLFKPNTAAIDTQRKLISNAMRPNILFYLEVLKEQIFLLRNIVLDEWLKDETSGRVRRRRNEAAHVVADTDTIDYMSRRSAECAAKWMAIFEAYYGIE</sequence>
<feature type="region of interest" description="Disordered" evidence="1">
    <location>
        <begin position="1"/>
        <end position="158"/>
    </location>
</feature>
<evidence type="ECO:0000313" key="3">
    <source>
        <dbReference type="Proteomes" id="UP000094569"/>
    </source>
</evidence>
<keyword evidence="3" id="KW-1185">Reference proteome</keyword>
<feature type="compositionally biased region" description="Polar residues" evidence="1">
    <location>
        <begin position="24"/>
        <end position="41"/>
    </location>
</feature>
<gene>
    <name evidence="2" type="ORF">SI65_02591</name>
</gene>
<reference evidence="2 3" key="1">
    <citation type="journal article" date="2016" name="BMC Genomics">
        <title>Comparative genomic and transcriptomic analyses of the Fuzhuan brick tea-fermentation fungus Aspergillus cristatus.</title>
        <authorList>
            <person name="Ge Y."/>
            <person name="Wang Y."/>
            <person name="Liu Y."/>
            <person name="Tan Y."/>
            <person name="Ren X."/>
            <person name="Zhang X."/>
            <person name="Hyde K.D."/>
            <person name="Liu Y."/>
            <person name="Liu Z."/>
        </authorList>
    </citation>
    <scope>NUCLEOTIDE SEQUENCE [LARGE SCALE GENOMIC DNA]</scope>
    <source>
        <strain evidence="2 3">GZAAS20.1005</strain>
    </source>
</reference>
<evidence type="ECO:0000313" key="2">
    <source>
        <dbReference type="EMBL" id="ODM21747.1"/>
    </source>
</evidence>